<keyword evidence="3" id="KW-0732">Signal</keyword>
<keyword evidence="1 2" id="KW-0430">Lectin</keyword>
<dbReference type="InterPro" id="IPR001079">
    <property type="entry name" value="Galectin_CRD"/>
</dbReference>
<dbReference type="AlphaFoldDB" id="A0A7E4VY28"/>
<reference evidence="5" key="1">
    <citation type="journal article" date="2013" name="Genetics">
        <title>The draft genome and transcriptome of Panagrellus redivivus are shaped by the harsh demands of a free-living lifestyle.</title>
        <authorList>
            <person name="Srinivasan J."/>
            <person name="Dillman A.R."/>
            <person name="Macchietto M.G."/>
            <person name="Heikkinen L."/>
            <person name="Lakso M."/>
            <person name="Fracchia K.M."/>
            <person name="Antoshechkin I."/>
            <person name="Mortazavi A."/>
            <person name="Wong G."/>
            <person name="Sternberg P.W."/>
        </authorList>
    </citation>
    <scope>NUCLEOTIDE SEQUENCE [LARGE SCALE GENOMIC DNA]</scope>
    <source>
        <strain evidence="5">MT8872</strain>
    </source>
</reference>
<dbReference type="CDD" id="cd00070">
    <property type="entry name" value="GLECT"/>
    <property type="match status" value="1"/>
</dbReference>
<evidence type="ECO:0000256" key="2">
    <source>
        <dbReference type="RuleBase" id="RU102079"/>
    </source>
</evidence>
<accession>A0A7E4VY28</accession>
<evidence type="ECO:0000256" key="3">
    <source>
        <dbReference type="SAM" id="SignalP"/>
    </source>
</evidence>
<dbReference type="PANTHER" id="PTHR11346">
    <property type="entry name" value="GALECTIN"/>
    <property type="match status" value="1"/>
</dbReference>
<feature type="signal peptide" evidence="3">
    <location>
        <begin position="1"/>
        <end position="15"/>
    </location>
</feature>
<dbReference type="Gene3D" id="2.60.120.200">
    <property type="match status" value="2"/>
</dbReference>
<dbReference type="SMART" id="SM00276">
    <property type="entry name" value="GLECT"/>
    <property type="match status" value="2"/>
</dbReference>
<evidence type="ECO:0000259" key="4">
    <source>
        <dbReference type="PROSITE" id="PS51304"/>
    </source>
</evidence>
<dbReference type="Proteomes" id="UP000492821">
    <property type="component" value="Unassembled WGS sequence"/>
</dbReference>
<evidence type="ECO:0000313" key="6">
    <source>
        <dbReference type="WBParaSite" id="Pan_g4200.t1"/>
    </source>
</evidence>
<dbReference type="InterPro" id="IPR013320">
    <property type="entry name" value="ConA-like_dom_sf"/>
</dbReference>
<organism evidence="5 6">
    <name type="scientific">Panagrellus redivivus</name>
    <name type="common">Microworm</name>
    <dbReference type="NCBI Taxonomy" id="6233"/>
    <lineage>
        <taxon>Eukaryota</taxon>
        <taxon>Metazoa</taxon>
        <taxon>Ecdysozoa</taxon>
        <taxon>Nematoda</taxon>
        <taxon>Chromadorea</taxon>
        <taxon>Rhabditida</taxon>
        <taxon>Tylenchina</taxon>
        <taxon>Panagrolaimomorpha</taxon>
        <taxon>Panagrolaimoidea</taxon>
        <taxon>Panagrolaimidae</taxon>
        <taxon>Panagrellus</taxon>
    </lineage>
</organism>
<dbReference type="InterPro" id="IPR044156">
    <property type="entry name" value="Galectin-like"/>
</dbReference>
<dbReference type="Pfam" id="PF00337">
    <property type="entry name" value="Gal-bind_lectin"/>
    <property type="match status" value="2"/>
</dbReference>
<name>A0A7E4VY28_PANRE</name>
<dbReference type="SMART" id="SM00908">
    <property type="entry name" value="Gal-bind_lectin"/>
    <property type="match status" value="2"/>
</dbReference>
<dbReference type="GO" id="GO:0030246">
    <property type="term" value="F:carbohydrate binding"/>
    <property type="evidence" value="ECO:0007669"/>
    <property type="project" value="UniProtKB-UniRule"/>
</dbReference>
<evidence type="ECO:0000256" key="1">
    <source>
        <dbReference type="ARBA" id="ARBA00022734"/>
    </source>
</evidence>
<sequence length="372" mass="42465">MLCVILFLLLATVQGQNPPIPKMDEHRCLGSAWVVDRTRFRYSSNPVSKPSLMLVNGQYVYAFKTGIREGQTVHILAELDGGIKDLGRMEFNFLAGTPVIEDGTGADVMHLKFIRSKQILPPRTRPANDLYITANTLKNGKWMDQINMVRRFNGKYLFPLTITALADRFEIRAFGEFFFYYYYRLPLDYISFVNARGSDSRLNQIYIGGQRMEPPLRAVFPNGGIKPGFTLIIDGVARNSDFSIAFTDPENKFGIMLEIRVNFSKQTVILNSKIGKRWGQAVRGSYFPFKDKKAFDMEIRFFEKTLTVFVDTKEVATFDHRALPTYGEMSVEGLLHIRGITICEPQQWPKHAGDMYSGLLTKQTYSYSKDDS</sequence>
<protein>
    <recommendedName>
        <fullName evidence="2">Galectin</fullName>
    </recommendedName>
</protein>
<proteinExistence type="predicted"/>
<dbReference type="PANTHER" id="PTHR11346:SF147">
    <property type="entry name" value="GALECTIN"/>
    <property type="match status" value="1"/>
</dbReference>
<evidence type="ECO:0000313" key="5">
    <source>
        <dbReference type="Proteomes" id="UP000492821"/>
    </source>
</evidence>
<dbReference type="PROSITE" id="PS51304">
    <property type="entry name" value="GALECTIN"/>
    <property type="match status" value="2"/>
</dbReference>
<feature type="domain" description="Galectin" evidence="4">
    <location>
        <begin position="217"/>
        <end position="343"/>
    </location>
</feature>
<dbReference type="WBParaSite" id="Pan_g4200.t1">
    <property type="protein sequence ID" value="Pan_g4200.t1"/>
    <property type="gene ID" value="Pan_g4200"/>
</dbReference>
<feature type="chain" id="PRO_5028993743" description="Galectin" evidence="3">
    <location>
        <begin position="16"/>
        <end position="372"/>
    </location>
</feature>
<keyword evidence="5" id="KW-1185">Reference proteome</keyword>
<dbReference type="SUPFAM" id="SSF49899">
    <property type="entry name" value="Concanavalin A-like lectins/glucanases"/>
    <property type="match status" value="2"/>
</dbReference>
<reference evidence="6" key="2">
    <citation type="submission" date="2020-10" db="UniProtKB">
        <authorList>
            <consortium name="WormBaseParasite"/>
        </authorList>
    </citation>
    <scope>IDENTIFICATION</scope>
</reference>
<feature type="domain" description="Galectin" evidence="4">
    <location>
        <begin position="59"/>
        <end position="208"/>
    </location>
</feature>